<feature type="chain" id="PRO_5039360211" evidence="1">
    <location>
        <begin position="21"/>
        <end position="103"/>
    </location>
</feature>
<feature type="signal peptide" evidence="1">
    <location>
        <begin position="1"/>
        <end position="20"/>
    </location>
</feature>
<sequence>MKCLIILFLKFLLLSHSVIAETIPTKSKILKQTSYCAKDHQPQVCKELVSEIEKIQLVVYDQNRFKCQSSLLGMQSAIIEAYFLKNFSNERISFMIPYVIKNC</sequence>
<evidence type="ECO:0000313" key="3">
    <source>
        <dbReference type="Proteomes" id="UP000668060"/>
    </source>
</evidence>
<comment type="caution">
    <text evidence="2">The sequence shown here is derived from an EMBL/GenBank/DDBJ whole genome shotgun (WGS) entry which is preliminary data.</text>
</comment>
<protein>
    <submittedName>
        <fullName evidence="2">Uncharacterized protein</fullName>
    </submittedName>
</protein>
<proteinExistence type="predicted"/>
<reference evidence="2" key="1">
    <citation type="journal article" date="2021" name="Front. Mar. Sci.">
        <title>Genomes of Diverse Isolates of Prochlorococcus High-Light-Adapted Clade II in the Western Pacific Ocean.</title>
        <authorList>
            <person name="Yan W."/>
            <person name="Feng X."/>
            <person name="Zhang W."/>
            <person name="Nawaz M.Z."/>
            <person name="Luo T."/>
            <person name="Zhang R."/>
            <person name="Jiao N."/>
        </authorList>
    </citation>
    <scope>NUCLEOTIDE SEQUENCE</scope>
    <source>
        <strain evidence="2">CUG1433</strain>
    </source>
</reference>
<dbReference type="Proteomes" id="UP000668060">
    <property type="component" value="Unassembled WGS sequence"/>
</dbReference>
<accession>A0A9D9BX52</accession>
<gene>
    <name evidence="2" type="ORF">JJ842_07400</name>
</gene>
<dbReference type="AlphaFoldDB" id="A0A9D9BX52"/>
<evidence type="ECO:0000256" key="1">
    <source>
        <dbReference type="SAM" id="SignalP"/>
    </source>
</evidence>
<evidence type="ECO:0000313" key="2">
    <source>
        <dbReference type="EMBL" id="MBO6971736.1"/>
    </source>
</evidence>
<dbReference type="EMBL" id="JAEPLN010000001">
    <property type="protein sequence ID" value="MBO6971736.1"/>
    <property type="molecule type" value="Genomic_DNA"/>
</dbReference>
<organism evidence="2 3">
    <name type="scientific">Prochlorococcus marinus CUG1433</name>
    <dbReference type="NCBI Taxonomy" id="2774506"/>
    <lineage>
        <taxon>Bacteria</taxon>
        <taxon>Bacillati</taxon>
        <taxon>Cyanobacteriota</taxon>
        <taxon>Cyanophyceae</taxon>
        <taxon>Synechococcales</taxon>
        <taxon>Prochlorococcaceae</taxon>
        <taxon>Prochlorococcus</taxon>
    </lineage>
</organism>
<name>A0A9D9BX52_PROMR</name>
<keyword evidence="1" id="KW-0732">Signal</keyword>